<dbReference type="SUPFAM" id="SSF51395">
    <property type="entry name" value="FMN-linked oxidoreductases"/>
    <property type="match status" value="1"/>
</dbReference>
<comment type="caution">
    <text evidence="8">The sequence shown here is derived from an EMBL/GenBank/DDBJ whole genome shotgun (WGS) entry which is preliminary data.</text>
</comment>
<dbReference type="InterPro" id="IPR012133">
    <property type="entry name" value="Alpha-hydoxy_acid_DH_FMN"/>
</dbReference>
<keyword evidence="2" id="KW-0285">Flavoprotein</keyword>
<dbReference type="InterPro" id="IPR008259">
    <property type="entry name" value="FMN_hydac_DH_AS"/>
</dbReference>
<protein>
    <submittedName>
        <fullName evidence="8">Alpha-hydroxy acid oxidase</fullName>
        <ecNumber evidence="8">1.-.-.-</ecNumber>
    </submittedName>
</protein>
<dbReference type="InterPro" id="IPR000262">
    <property type="entry name" value="FMN-dep_DH"/>
</dbReference>
<dbReference type="GO" id="GO:0016491">
    <property type="term" value="F:oxidoreductase activity"/>
    <property type="evidence" value="ECO:0007669"/>
    <property type="project" value="UniProtKB-KW"/>
</dbReference>
<dbReference type="Pfam" id="PF01070">
    <property type="entry name" value="FMN_dh"/>
    <property type="match status" value="1"/>
</dbReference>
<evidence type="ECO:0000256" key="2">
    <source>
        <dbReference type="ARBA" id="ARBA00022630"/>
    </source>
</evidence>
<organism evidence="8 9">
    <name type="scientific">Mycolicibacterium septicum</name>
    <dbReference type="NCBI Taxonomy" id="98668"/>
    <lineage>
        <taxon>Bacteria</taxon>
        <taxon>Bacillati</taxon>
        <taxon>Actinomycetota</taxon>
        <taxon>Actinomycetes</taxon>
        <taxon>Mycobacteriales</taxon>
        <taxon>Mycobacteriaceae</taxon>
        <taxon>Mycolicibacterium</taxon>
    </lineage>
</organism>
<dbReference type="Gene3D" id="3.20.20.70">
    <property type="entry name" value="Aldolase class I"/>
    <property type="match status" value="1"/>
</dbReference>
<dbReference type="PANTHER" id="PTHR10578">
    <property type="entry name" value="S -2-HYDROXY-ACID OXIDASE-RELATED"/>
    <property type="match status" value="1"/>
</dbReference>
<evidence type="ECO:0000313" key="8">
    <source>
        <dbReference type="EMBL" id="MFN6554873.1"/>
    </source>
</evidence>
<keyword evidence="9" id="KW-1185">Reference proteome</keyword>
<dbReference type="PROSITE" id="PS00557">
    <property type="entry name" value="FMN_HYDROXY_ACID_DH_1"/>
    <property type="match status" value="1"/>
</dbReference>
<evidence type="ECO:0000259" key="7">
    <source>
        <dbReference type="PROSITE" id="PS51349"/>
    </source>
</evidence>
<sequence length="399" mass="42454">MSPAFQYRLRTPAPLVSVEDYRRAARRALPAMVWAYLDGGAEDERTSRVNRSAFANWSLRQRVLAGNPGAEVGVTIDGQRLELPVLLAPTGLTGLAHWSGELAAAQAAERAGTRLTLSTASSYSIEEVAAGTSADHWFQLYPWGDGPFSDSMLSRARDAGYRTLVVTVDVPVQGNRTGERRTGMGHPPILTPRRIADAAIRPRWWYGLLRHQRMTMRSLTHTAGAKGAVESVSIQNRRIRPDLSWRDVAALRERWDGPFVVKGVLEPDDAVRAVDDVGATGVVVSNHGGRQLNGVIASVDALPDIADAVGGRATVLLDSGVRSGSDIVTALALGADAVMIGRPYIYGLAVAGGAGVGAVLDILAAEMRSTLTLMGVASVADLSPSVLRRADAAVPEIGR</sequence>
<evidence type="ECO:0000256" key="6">
    <source>
        <dbReference type="SAM" id="Phobius"/>
    </source>
</evidence>
<reference evidence="8 9" key="1">
    <citation type="submission" date="2024-12" db="EMBL/GenBank/DDBJ databases">
        <title>The coexistence of Mycolicibacterium septicum and Mycolicibacterium nivoides in clinical samples.</title>
        <authorList>
            <person name="Wang C."/>
            <person name="Feng Y."/>
            <person name="Zong Z."/>
        </authorList>
    </citation>
    <scope>NUCLEOTIDE SEQUENCE [LARGE SCALE GENOMIC DNA]</scope>
    <source>
        <strain evidence="8 9">120310</strain>
    </source>
</reference>
<keyword evidence="6" id="KW-1133">Transmembrane helix</keyword>
<feature type="transmembrane region" description="Helical" evidence="6">
    <location>
        <begin position="344"/>
        <end position="364"/>
    </location>
</feature>
<evidence type="ECO:0000256" key="1">
    <source>
        <dbReference type="ARBA" id="ARBA00001917"/>
    </source>
</evidence>
<gene>
    <name evidence="8" type="ORF">ACK4CP_31090</name>
</gene>
<dbReference type="RefSeq" id="WP_409552897.1">
    <property type="nucleotide sequence ID" value="NZ_JBKBDE010000015.1"/>
</dbReference>
<feature type="domain" description="FMN hydroxy acid dehydrogenase" evidence="7">
    <location>
        <begin position="10"/>
        <end position="392"/>
    </location>
</feature>
<evidence type="ECO:0000256" key="3">
    <source>
        <dbReference type="ARBA" id="ARBA00022643"/>
    </source>
</evidence>
<keyword evidence="3" id="KW-0288">FMN</keyword>
<dbReference type="EC" id="1.-.-.-" evidence="8"/>
<accession>A0ABW9M3J3</accession>
<dbReference type="InterPro" id="IPR013785">
    <property type="entry name" value="Aldolase_TIM"/>
</dbReference>
<keyword evidence="4 8" id="KW-0560">Oxidoreductase</keyword>
<keyword evidence="6" id="KW-0812">Transmembrane</keyword>
<proteinExistence type="inferred from homology"/>
<dbReference type="PANTHER" id="PTHR10578:SF107">
    <property type="entry name" value="2-HYDROXYACID OXIDASE 1"/>
    <property type="match status" value="1"/>
</dbReference>
<dbReference type="Proteomes" id="UP001635817">
    <property type="component" value="Unassembled WGS sequence"/>
</dbReference>
<name>A0ABW9M3J3_9MYCO</name>
<evidence type="ECO:0000256" key="5">
    <source>
        <dbReference type="ARBA" id="ARBA00024042"/>
    </source>
</evidence>
<evidence type="ECO:0000256" key="4">
    <source>
        <dbReference type="ARBA" id="ARBA00023002"/>
    </source>
</evidence>
<dbReference type="CDD" id="cd02809">
    <property type="entry name" value="alpha_hydroxyacid_oxid_FMN"/>
    <property type="match status" value="1"/>
</dbReference>
<dbReference type="PROSITE" id="PS51349">
    <property type="entry name" value="FMN_HYDROXY_ACID_DH_2"/>
    <property type="match status" value="1"/>
</dbReference>
<comment type="similarity">
    <text evidence="5">Belongs to the FMN-dependent alpha-hydroxy acid dehydrogenase family.</text>
</comment>
<keyword evidence="6" id="KW-0472">Membrane</keyword>
<dbReference type="InterPro" id="IPR037396">
    <property type="entry name" value="FMN_HAD"/>
</dbReference>
<evidence type="ECO:0000313" key="9">
    <source>
        <dbReference type="Proteomes" id="UP001635817"/>
    </source>
</evidence>
<comment type="cofactor">
    <cofactor evidence="1">
        <name>FMN</name>
        <dbReference type="ChEBI" id="CHEBI:58210"/>
    </cofactor>
</comment>
<dbReference type="EMBL" id="JBKBDE010000015">
    <property type="protein sequence ID" value="MFN6554873.1"/>
    <property type="molecule type" value="Genomic_DNA"/>
</dbReference>
<dbReference type="PIRSF" id="PIRSF000138">
    <property type="entry name" value="Al-hdrx_acd_dh"/>
    <property type="match status" value="1"/>
</dbReference>